<dbReference type="GO" id="GO:0000932">
    <property type="term" value="C:P-body"/>
    <property type="evidence" value="ECO:0007669"/>
    <property type="project" value="TreeGrafter"/>
</dbReference>
<keyword evidence="5" id="KW-1185">Reference proteome</keyword>
<feature type="region of interest" description="Disordered" evidence="1">
    <location>
        <begin position="1"/>
        <end position="27"/>
    </location>
</feature>
<gene>
    <name evidence="4" type="ORF">BWQ96_09711</name>
</gene>
<dbReference type="GO" id="GO:0034063">
    <property type="term" value="P:stress granule assembly"/>
    <property type="evidence" value="ECO:0007669"/>
    <property type="project" value="TreeGrafter"/>
</dbReference>
<feature type="domain" description="Sm" evidence="3">
    <location>
        <begin position="18"/>
        <end position="101"/>
    </location>
</feature>
<dbReference type="AlphaFoldDB" id="A0A2V3IEU2"/>
<dbReference type="OrthoDB" id="21539at2759"/>
<evidence type="ECO:0000259" key="2">
    <source>
        <dbReference type="PROSITE" id="PS51512"/>
    </source>
</evidence>
<reference evidence="4 5" key="1">
    <citation type="journal article" date="2018" name="Mol. Biol. Evol.">
        <title>Analysis of the draft genome of the red seaweed Gracilariopsis chorda provides insights into genome size evolution in Rhodophyta.</title>
        <authorList>
            <person name="Lee J."/>
            <person name="Yang E.C."/>
            <person name="Graf L."/>
            <person name="Yang J.H."/>
            <person name="Qiu H."/>
            <person name="Zel Zion U."/>
            <person name="Chan C.X."/>
            <person name="Stephens T.G."/>
            <person name="Weber A.P.M."/>
            <person name="Boo G.H."/>
            <person name="Boo S.M."/>
            <person name="Kim K.M."/>
            <person name="Shin Y."/>
            <person name="Jung M."/>
            <person name="Lee S.J."/>
            <person name="Yim H.S."/>
            <person name="Lee J.H."/>
            <person name="Bhattacharya D."/>
            <person name="Yoon H.S."/>
        </authorList>
    </citation>
    <scope>NUCLEOTIDE SEQUENCE [LARGE SCALE GENOMIC DNA]</scope>
    <source>
        <strain evidence="4 5">SKKU-2015</strain>
        <tissue evidence="4">Whole body</tissue>
    </source>
</reference>
<dbReference type="Gene3D" id="2.30.30.100">
    <property type="match status" value="1"/>
</dbReference>
<dbReference type="PANTHER" id="PTHR13586:SF0">
    <property type="entry name" value="TRAILER HITCH, ISOFORM H"/>
    <property type="match status" value="1"/>
</dbReference>
<dbReference type="GO" id="GO:0033962">
    <property type="term" value="P:P-body assembly"/>
    <property type="evidence" value="ECO:0007669"/>
    <property type="project" value="TreeGrafter"/>
</dbReference>
<dbReference type="Pfam" id="PF12701">
    <property type="entry name" value="LSM14"/>
    <property type="match status" value="1"/>
</dbReference>
<accession>A0A2V3IEU2</accession>
<evidence type="ECO:0000256" key="1">
    <source>
        <dbReference type="SAM" id="MobiDB-lite"/>
    </source>
</evidence>
<feature type="domain" description="DFDF" evidence="2">
    <location>
        <begin position="341"/>
        <end position="377"/>
    </location>
</feature>
<dbReference type="InterPro" id="IPR047575">
    <property type="entry name" value="Sm"/>
</dbReference>
<dbReference type="CDD" id="cd01736">
    <property type="entry name" value="LSm14_N"/>
    <property type="match status" value="1"/>
</dbReference>
<dbReference type="STRING" id="448386.A0A2V3IEU2"/>
<feature type="compositionally biased region" description="Pro residues" evidence="1">
    <location>
        <begin position="162"/>
        <end position="171"/>
    </location>
</feature>
<feature type="compositionally biased region" description="Basic residues" evidence="1">
    <location>
        <begin position="324"/>
        <end position="340"/>
    </location>
</feature>
<protein>
    <submittedName>
        <fullName evidence="4">Protein LSM14-like</fullName>
    </submittedName>
</protein>
<feature type="compositionally biased region" description="Low complexity" evidence="1">
    <location>
        <begin position="172"/>
        <end position="182"/>
    </location>
</feature>
<dbReference type="InterPro" id="IPR010920">
    <property type="entry name" value="LSM_dom_sf"/>
</dbReference>
<dbReference type="Proteomes" id="UP000247409">
    <property type="component" value="Unassembled WGS sequence"/>
</dbReference>
<dbReference type="InterPro" id="IPR019050">
    <property type="entry name" value="FDF_dom"/>
</dbReference>
<organism evidence="4 5">
    <name type="scientific">Gracilariopsis chorda</name>
    <dbReference type="NCBI Taxonomy" id="448386"/>
    <lineage>
        <taxon>Eukaryota</taxon>
        <taxon>Rhodophyta</taxon>
        <taxon>Florideophyceae</taxon>
        <taxon>Rhodymeniophycidae</taxon>
        <taxon>Gracilariales</taxon>
        <taxon>Gracilariaceae</taxon>
        <taxon>Gracilariopsis</taxon>
    </lineage>
</organism>
<feature type="compositionally biased region" description="Pro residues" evidence="1">
    <location>
        <begin position="223"/>
        <end position="233"/>
    </location>
</feature>
<proteinExistence type="predicted"/>
<dbReference type="PROSITE" id="PS51512">
    <property type="entry name" value="DFDF"/>
    <property type="match status" value="1"/>
</dbReference>
<dbReference type="InterPro" id="IPR025762">
    <property type="entry name" value="DFDF"/>
</dbReference>
<feature type="compositionally biased region" description="Low complexity" evidence="1">
    <location>
        <begin position="13"/>
        <end position="25"/>
    </location>
</feature>
<feature type="region of interest" description="Disordered" evidence="1">
    <location>
        <begin position="414"/>
        <end position="438"/>
    </location>
</feature>
<comment type="caution">
    <text evidence="4">The sequence shown here is derived from an EMBL/GenBank/DDBJ whole genome shotgun (WGS) entry which is preliminary data.</text>
</comment>
<evidence type="ECO:0000313" key="5">
    <source>
        <dbReference type="Proteomes" id="UP000247409"/>
    </source>
</evidence>
<dbReference type="EMBL" id="NBIV01000281">
    <property type="protein sequence ID" value="PXF40572.1"/>
    <property type="molecule type" value="Genomic_DNA"/>
</dbReference>
<dbReference type="SUPFAM" id="SSF50182">
    <property type="entry name" value="Sm-like ribonucleoproteins"/>
    <property type="match status" value="1"/>
</dbReference>
<dbReference type="PROSITE" id="PS52002">
    <property type="entry name" value="SM"/>
    <property type="match status" value="1"/>
</dbReference>
<name>A0A2V3IEU2_9FLOR</name>
<evidence type="ECO:0000259" key="3">
    <source>
        <dbReference type="PROSITE" id="PS52002"/>
    </source>
</evidence>
<sequence>MATQQPPRPPAAAPAARSSPASQPPYVGSRISLISKSAIRYVGTLYTIDTNASTVALKDVRSYGTEGRPREGGPVQPSTHVFSYIVFHGPDIRDLHFLDTPAATSTTPPPTTTPALANTAAATAAAVAVAAPPVQLQLHQQQQHQRHHLKQPLSKPLNKPLHNPPLHPSPPLLQQQQQPPQHQQRRQNVAATTTEYKRPPPAVRGPTPRAWGPPPTVRAAHPSPAPAAPPPSSAPRASKGVSTALQPSLPPPPPQQQPQQRASTGVAHVSPKHTMGASIANGDNSDINKLMDAHPHRRSQQNAPDHVQRGPRPNVPRENGGAVNHRHPASRRGRGRRRSSRTATPLHIPEEDFDFETNNERFERPESTPIAPLYDRNKSFFDELVPEKDMRGERNAAQRRQTDLETFGDAAITCGRRGHRGRGRGRRGRFRGRGRADR</sequence>
<evidence type="ECO:0000313" key="4">
    <source>
        <dbReference type="EMBL" id="PXF40572.1"/>
    </source>
</evidence>
<dbReference type="PANTHER" id="PTHR13586">
    <property type="entry name" value="SCD6 PROTEIN-RELATED"/>
    <property type="match status" value="1"/>
</dbReference>
<feature type="region of interest" description="Disordered" evidence="1">
    <location>
        <begin position="135"/>
        <end position="344"/>
    </location>
</feature>
<feature type="compositionally biased region" description="Pro residues" evidence="1">
    <location>
        <begin position="1"/>
        <end position="12"/>
    </location>
</feature>
<feature type="compositionally biased region" description="Basic residues" evidence="1">
    <location>
        <begin position="416"/>
        <end position="438"/>
    </location>
</feature>
<dbReference type="SMART" id="SM01271">
    <property type="entry name" value="LSM14"/>
    <property type="match status" value="1"/>
</dbReference>
<feature type="compositionally biased region" description="Low complexity" evidence="1">
    <location>
        <begin position="151"/>
        <end position="161"/>
    </location>
</feature>
<dbReference type="GO" id="GO:0003729">
    <property type="term" value="F:mRNA binding"/>
    <property type="evidence" value="ECO:0007669"/>
    <property type="project" value="TreeGrafter"/>
</dbReference>
<dbReference type="SMART" id="SM01199">
    <property type="entry name" value="FDF"/>
    <property type="match status" value="1"/>
</dbReference>
<dbReference type="InterPro" id="IPR025609">
    <property type="entry name" value="Lsm14-like_N"/>
</dbReference>